<organism evidence="2 3">
    <name type="scientific">Araneus ventricosus</name>
    <name type="common">Orbweaver spider</name>
    <name type="synonym">Epeira ventricosa</name>
    <dbReference type="NCBI Taxonomy" id="182803"/>
    <lineage>
        <taxon>Eukaryota</taxon>
        <taxon>Metazoa</taxon>
        <taxon>Ecdysozoa</taxon>
        <taxon>Arthropoda</taxon>
        <taxon>Chelicerata</taxon>
        <taxon>Arachnida</taxon>
        <taxon>Araneae</taxon>
        <taxon>Araneomorphae</taxon>
        <taxon>Entelegynae</taxon>
        <taxon>Araneoidea</taxon>
        <taxon>Araneidae</taxon>
        <taxon>Araneus</taxon>
    </lineage>
</organism>
<proteinExistence type="predicted"/>
<sequence>MTVESLNDQRELIWNIKNKLKGREDIELMWVRAHMGEMGNERADMLAKDAANREMTDVHFTHSIVQMRNINNKKLKELWQRRWMESTKGTWTRLTYPEINMTQLGADIHYNEIVTGRGMFGALQNRMFW</sequence>
<protein>
    <recommendedName>
        <fullName evidence="1">RNase H type-1 domain-containing protein</fullName>
    </recommendedName>
</protein>
<feature type="domain" description="RNase H type-1" evidence="1">
    <location>
        <begin position="1"/>
        <end position="52"/>
    </location>
</feature>
<keyword evidence="3" id="KW-1185">Reference proteome</keyword>
<dbReference type="EMBL" id="BGPR01090821">
    <property type="protein sequence ID" value="GBM20853.1"/>
    <property type="molecule type" value="Genomic_DNA"/>
</dbReference>
<dbReference type="InterPro" id="IPR002156">
    <property type="entry name" value="RNaseH_domain"/>
</dbReference>
<dbReference type="PROSITE" id="PS50879">
    <property type="entry name" value="RNASE_H_1"/>
    <property type="match status" value="1"/>
</dbReference>
<name>A0A4Y2DVE1_ARAVE</name>
<evidence type="ECO:0000259" key="1">
    <source>
        <dbReference type="PROSITE" id="PS50879"/>
    </source>
</evidence>
<dbReference type="Pfam" id="PF00075">
    <property type="entry name" value="RNase_H"/>
    <property type="match status" value="1"/>
</dbReference>
<evidence type="ECO:0000313" key="3">
    <source>
        <dbReference type="Proteomes" id="UP000499080"/>
    </source>
</evidence>
<dbReference type="GO" id="GO:0004523">
    <property type="term" value="F:RNA-DNA hybrid ribonuclease activity"/>
    <property type="evidence" value="ECO:0007669"/>
    <property type="project" value="InterPro"/>
</dbReference>
<dbReference type="InterPro" id="IPR012337">
    <property type="entry name" value="RNaseH-like_sf"/>
</dbReference>
<gene>
    <name evidence="2" type="ORF">AVEN_107639_1</name>
</gene>
<evidence type="ECO:0000313" key="2">
    <source>
        <dbReference type="EMBL" id="GBM20853.1"/>
    </source>
</evidence>
<dbReference type="InterPro" id="IPR036397">
    <property type="entry name" value="RNaseH_sf"/>
</dbReference>
<comment type="caution">
    <text evidence="2">The sequence shown here is derived from an EMBL/GenBank/DDBJ whole genome shotgun (WGS) entry which is preliminary data.</text>
</comment>
<accession>A0A4Y2DVE1</accession>
<dbReference type="GO" id="GO:0003676">
    <property type="term" value="F:nucleic acid binding"/>
    <property type="evidence" value="ECO:0007669"/>
    <property type="project" value="InterPro"/>
</dbReference>
<dbReference type="Proteomes" id="UP000499080">
    <property type="component" value="Unassembled WGS sequence"/>
</dbReference>
<dbReference type="OrthoDB" id="6515318at2759"/>
<dbReference type="AlphaFoldDB" id="A0A4Y2DVE1"/>
<dbReference type="Gene3D" id="3.30.420.10">
    <property type="entry name" value="Ribonuclease H-like superfamily/Ribonuclease H"/>
    <property type="match status" value="1"/>
</dbReference>
<reference evidence="2 3" key="1">
    <citation type="journal article" date="2019" name="Sci. Rep.">
        <title>Orb-weaving spider Araneus ventricosus genome elucidates the spidroin gene catalogue.</title>
        <authorList>
            <person name="Kono N."/>
            <person name="Nakamura H."/>
            <person name="Ohtoshi R."/>
            <person name="Moran D.A.P."/>
            <person name="Shinohara A."/>
            <person name="Yoshida Y."/>
            <person name="Fujiwara M."/>
            <person name="Mori M."/>
            <person name="Tomita M."/>
            <person name="Arakawa K."/>
        </authorList>
    </citation>
    <scope>NUCLEOTIDE SEQUENCE [LARGE SCALE GENOMIC DNA]</scope>
</reference>
<dbReference type="SUPFAM" id="SSF53098">
    <property type="entry name" value="Ribonuclease H-like"/>
    <property type="match status" value="1"/>
</dbReference>